<dbReference type="AlphaFoldDB" id="A0A101JUR9"/>
<evidence type="ECO:0000313" key="2">
    <source>
        <dbReference type="EMBL" id="KUL33093.1"/>
    </source>
</evidence>
<keyword evidence="3" id="KW-1185">Reference proteome</keyword>
<dbReference type="Pfam" id="PF00480">
    <property type="entry name" value="ROK"/>
    <property type="match status" value="1"/>
</dbReference>
<dbReference type="Proteomes" id="UP000053937">
    <property type="component" value="Unassembled WGS sequence"/>
</dbReference>
<dbReference type="InterPro" id="IPR043129">
    <property type="entry name" value="ATPase_NBD"/>
</dbReference>
<dbReference type="Gene3D" id="3.30.420.40">
    <property type="match status" value="2"/>
</dbReference>
<accession>A0A101JUR9</accession>
<evidence type="ECO:0000313" key="3">
    <source>
        <dbReference type="Proteomes" id="UP000053937"/>
    </source>
</evidence>
<comment type="caution">
    <text evidence="2">The sequence shown here is derived from an EMBL/GenBank/DDBJ whole genome shotgun (WGS) entry which is preliminary data.</text>
</comment>
<proteinExistence type="inferred from homology"/>
<dbReference type="PANTHER" id="PTHR18964">
    <property type="entry name" value="ROK (REPRESSOR, ORF, KINASE) FAMILY"/>
    <property type="match status" value="1"/>
</dbReference>
<dbReference type="RefSeq" id="WP_059138165.1">
    <property type="nucleotide sequence ID" value="NZ_LMBR01000003.1"/>
</dbReference>
<dbReference type="PANTHER" id="PTHR18964:SF149">
    <property type="entry name" value="BIFUNCTIONAL UDP-N-ACETYLGLUCOSAMINE 2-EPIMERASE_N-ACETYLMANNOSAMINE KINASE"/>
    <property type="match status" value="1"/>
</dbReference>
<name>A0A101JUR9_CHLLI</name>
<gene>
    <name evidence="2" type="ORF">ASB62_00635</name>
</gene>
<organism evidence="2 3">
    <name type="scientific">Chlorobium limicola</name>
    <dbReference type="NCBI Taxonomy" id="1092"/>
    <lineage>
        <taxon>Bacteria</taxon>
        <taxon>Pseudomonadati</taxon>
        <taxon>Chlorobiota</taxon>
        <taxon>Chlorobiia</taxon>
        <taxon>Chlorobiales</taxon>
        <taxon>Chlorobiaceae</taxon>
        <taxon>Chlorobium/Pelodictyon group</taxon>
        <taxon>Chlorobium</taxon>
    </lineage>
</organism>
<dbReference type="InterPro" id="IPR000600">
    <property type="entry name" value="ROK"/>
</dbReference>
<reference evidence="2 3" key="1">
    <citation type="submission" date="2015-10" db="EMBL/GenBank/DDBJ databases">
        <title>Draft Genome Sequence of Chlorobium limicola strain Frasassi Growing under Artificial Lighting in the Frasassi Cave System.</title>
        <authorList>
            <person name="Mansor M."/>
            <person name="Macalady J."/>
        </authorList>
    </citation>
    <scope>NUCLEOTIDE SEQUENCE [LARGE SCALE GENOMIC DNA]</scope>
    <source>
        <strain evidence="2 3">Frasassi</strain>
    </source>
</reference>
<evidence type="ECO:0000256" key="1">
    <source>
        <dbReference type="ARBA" id="ARBA00006479"/>
    </source>
</evidence>
<dbReference type="OrthoDB" id="9810372at2"/>
<dbReference type="SUPFAM" id="SSF53067">
    <property type="entry name" value="Actin-like ATPase domain"/>
    <property type="match status" value="1"/>
</dbReference>
<sequence>MSQWAIGIDLGGTAVKAAIVSRKKGILKNRTVPTDTASGPEGIVLQLAAMISSLYTEASADLSHDDFSGIGFGAPGAVDMEAGTLSYPPNLPGWTTFPLRGELERALLDKLPNPVSVVIENDANAAAFGEAVYGAGRNFLDFMMVTLGTGVGGGIVLNRKLYRGRNGTAGEIGFMIVDYQSPAVHAGIYGTIEGMIGKERIVEYACGLIRENAEAGSLLASLCGQDFSSLSPRHIEQAAKMGDQLSLAVWNHVGAILGTGFACVTSLMDIRKFVIGGGISAAGALIFEPAFQQLLRSTLPSMHDGLELVPAELGNSAGIYGAAALCFS</sequence>
<protein>
    <submittedName>
        <fullName evidence="2">ROK family transcriptional regulator</fullName>
    </submittedName>
</protein>
<comment type="similarity">
    <text evidence="1">Belongs to the ROK (NagC/XylR) family.</text>
</comment>
<dbReference type="EMBL" id="LMBR01000003">
    <property type="protein sequence ID" value="KUL33093.1"/>
    <property type="molecule type" value="Genomic_DNA"/>
</dbReference>